<dbReference type="OrthoDB" id="8068971at2759"/>
<dbReference type="EnsemblMetazoa" id="ASIC001470-RA">
    <property type="protein sequence ID" value="ASIC001470-PA"/>
    <property type="gene ID" value="ASIC001470"/>
</dbReference>
<name>A0A084VBD6_ANOSI</name>
<feature type="region of interest" description="Disordered" evidence="2">
    <location>
        <begin position="71"/>
        <end position="181"/>
    </location>
</feature>
<reference evidence="3 5" key="1">
    <citation type="journal article" date="2014" name="BMC Genomics">
        <title>Genome sequence of Anopheles sinensis provides insight into genetics basis of mosquito competence for malaria parasites.</title>
        <authorList>
            <person name="Zhou D."/>
            <person name="Zhang D."/>
            <person name="Ding G."/>
            <person name="Shi L."/>
            <person name="Hou Q."/>
            <person name="Ye Y."/>
            <person name="Xu Y."/>
            <person name="Zhou H."/>
            <person name="Xiong C."/>
            <person name="Li S."/>
            <person name="Yu J."/>
            <person name="Hong S."/>
            <person name="Yu X."/>
            <person name="Zou P."/>
            <person name="Chen C."/>
            <person name="Chang X."/>
            <person name="Wang W."/>
            <person name="Lv Y."/>
            <person name="Sun Y."/>
            <person name="Ma L."/>
            <person name="Shen B."/>
            <person name="Zhu C."/>
        </authorList>
    </citation>
    <scope>NUCLEOTIDE SEQUENCE [LARGE SCALE GENOMIC DNA]</scope>
</reference>
<keyword evidence="1" id="KW-0175">Coiled coil</keyword>
<evidence type="ECO:0000256" key="1">
    <source>
        <dbReference type="SAM" id="Coils"/>
    </source>
</evidence>
<protein>
    <submittedName>
        <fullName evidence="3 4">Gag-like protein</fullName>
    </submittedName>
</protein>
<dbReference type="VEuPathDB" id="VectorBase:ASIS015630"/>
<accession>A0A084VBD6</accession>
<evidence type="ECO:0000256" key="2">
    <source>
        <dbReference type="SAM" id="MobiDB-lite"/>
    </source>
</evidence>
<reference evidence="4" key="2">
    <citation type="submission" date="2020-05" db="UniProtKB">
        <authorList>
            <consortium name="EnsemblMetazoa"/>
        </authorList>
    </citation>
    <scope>IDENTIFICATION</scope>
</reference>
<keyword evidence="5" id="KW-1185">Reference proteome</keyword>
<evidence type="ECO:0000313" key="4">
    <source>
        <dbReference type="EnsemblMetazoa" id="ASIC001470-PA"/>
    </source>
</evidence>
<organism evidence="3">
    <name type="scientific">Anopheles sinensis</name>
    <name type="common">Mosquito</name>
    <dbReference type="NCBI Taxonomy" id="74873"/>
    <lineage>
        <taxon>Eukaryota</taxon>
        <taxon>Metazoa</taxon>
        <taxon>Ecdysozoa</taxon>
        <taxon>Arthropoda</taxon>
        <taxon>Hexapoda</taxon>
        <taxon>Insecta</taxon>
        <taxon>Pterygota</taxon>
        <taxon>Neoptera</taxon>
        <taxon>Endopterygota</taxon>
        <taxon>Diptera</taxon>
        <taxon>Nematocera</taxon>
        <taxon>Culicoidea</taxon>
        <taxon>Culicidae</taxon>
        <taxon>Anophelinae</taxon>
        <taxon>Anopheles</taxon>
    </lineage>
</organism>
<dbReference type="EMBL" id="ATLV01006402">
    <property type="status" value="NOT_ANNOTATED_CDS"/>
    <property type="molecule type" value="Genomic_DNA"/>
</dbReference>
<feature type="coiled-coil region" evidence="1">
    <location>
        <begin position="32"/>
        <end position="66"/>
    </location>
</feature>
<dbReference type="VEuPathDB" id="VectorBase:ASIC001470"/>
<dbReference type="AlphaFoldDB" id="A0A084VBD6"/>
<dbReference type="OMA" id="EMRAGCE"/>
<feature type="region of interest" description="Disordered" evidence="2">
    <location>
        <begin position="397"/>
        <end position="437"/>
    </location>
</feature>
<evidence type="ECO:0000313" key="3">
    <source>
        <dbReference type="EMBL" id="KFB35280.1"/>
    </source>
</evidence>
<dbReference type="Proteomes" id="UP000030765">
    <property type="component" value="Unassembled WGS sequence"/>
</dbReference>
<evidence type="ECO:0000313" key="5">
    <source>
        <dbReference type="Proteomes" id="UP000030765"/>
    </source>
</evidence>
<dbReference type="EMBL" id="KE524357">
    <property type="protein sequence ID" value="KFB35280.1"/>
    <property type="molecule type" value="Genomic_DNA"/>
</dbReference>
<sequence length="437" mass="47929">MLERIVLSDLDLISALEVCQAGSHDEGESREVLSLVAEKEFLARENARLLEENIKLRERVAASERELSILRGGNSSMGSMMDHQPARSAALKEPGKPQRGRAGKSKEKKNSQASAQPPKEPELQKTFAEVSKGGSTAKTSASGAALAQQKPASKPQRKVEKEKHTLRAKPIPPPQRASVAKATGQANTHEKGAVLVLEAKEGLGFIDAYRAIRERTTVDQHVAKLLRTSERKMFLRLNPNAGCQELLQLVQVALKDVGEAHLLIEKQTAAITGIDMLATEEDIVAAVKRQTGVTVPIDAVRLWRRHNGLQKAHLKLPRGHCQLLNGSTITIGNTRCTVQALLPPAAKERLCFRCFGQGHKAESCKGPDFSNRKHGPKQMRSTIEITLANGELGDVKQDLQSNSETSSFRRTSRHRDRRETATINQNKAPTTRLTASH</sequence>
<gene>
    <name evidence="3" type="ORF">ZHAS_00001470</name>
</gene>
<dbReference type="STRING" id="74873.A0A084VBD6"/>
<feature type="compositionally biased region" description="Low complexity" evidence="2">
    <location>
        <begin position="131"/>
        <end position="145"/>
    </location>
</feature>
<proteinExistence type="predicted"/>
<feature type="compositionally biased region" description="Polar residues" evidence="2">
    <location>
        <begin position="421"/>
        <end position="437"/>
    </location>
</feature>